<evidence type="ECO:0000313" key="12">
    <source>
        <dbReference type="EMBL" id="MBE7524939.1"/>
    </source>
</evidence>
<evidence type="ECO:0000256" key="6">
    <source>
        <dbReference type="ARBA" id="ARBA00022763"/>
    </source>
</evidence>
<keyword evidence="4 12" id="KW-0808">Transferase</keyword>
<dbReference type="Gene3D" id="1.10.10.10">
    <property type="entry name" value="Winged helix-like DNA-binding domain superfamily/Winged helix DNA-binding domain"/>
    <property type="match status" value="1"/>
</dbReference>
<accession>A0A928TRT0</accession>
<keyword evidence="8" id="KW-0411">Iron-sulfur</keyword>
<dbReference type="AlphaFoldDB" id="A0A928TRT0"/>
<dbReference type="InterPro" id="IPR036388">
    <property type="entry name" value="WH-like_DNA-bd_sf"/>
</dbReference>
<name>A0A928TRT0_UNCKA</name>
<dbReference type="Pfam" id="PF00730">
    <property type="entry name" value="HhH-GPD"/>
    <property type="match status" value="1"/>
</dbReference>
<dbReference type="InterPro" id="IPR014048">
    <property type="entry name" value="MethylDNA_cys_MeTrfase_DNA-bd"/>
</dbReference>
<evidence type="ECO:0000256" key="5">
    <source>
        <dbReference type="ARBA" id="ARBA00022723"/>
    </source>
</evidence>
<dbReference type="InterPro" id="IPR011257">
    <property type="entry name" value="DNA_glycosylase"/>
</dbReference>
<proteinExistence type="predicted"/>
<dbReference type="Pfam" id="PF01035">
    <property type="entry name" value="DNA_binding_1"/>
    <property type="match status" value="1"/>
</dbReference>
<keyword evidence="5" id="KW-0479">Metal-binding</keyword>
<dbReference type="Proteomes" id="UP000710385">
    <property type="component" value="Unassembled WGS sequence"/>
</dbReference>
<dbReference type="EC" id="2.1.1.63" evidence="12"/>
<dbReference type="InterPro" id="IPR001497">
    <property type="entry name" value="MethylDNA_cys_MeTrfase_AS"/>
</dbReference>
<gene>
    <name evidence="12" type="ORF">HS096_00870</name>
</gene>
<dbReference type="GO" id="GO:0032259">
    <property type="term" value="P:methylation"/>
    <property type="evidence" value="ECO:0007669"/>
    <property type="project" value="UniProtKB-KW"/>
</dbReference>
<evidence type="ECO:0000313" key="13">
    <source>
        <dbReference type="Proteomes" id="UP000710385"/>
    </source>
</evidence>
<reference evidence="12" key="1">
    <citation type="submission" date="2020-05" db="EMBL/GenBank/DDBJ databases">
        <title>High-Quality Genomes of Partial-Nitritation/Anammox System by Hierarchical Clustering Based Hybrid Assembly.</title>
        <authorList>
            <person name="Liu L."/>
            <person name="Wang Y."/>
            <person name="Che Y."/>
            <person name="Chen Y."/>
            <person name="Xia Y."/>
            <person name="Luo R."/>
            <person name="Cheng S.H."/>
            <person name="Zheng C."/>
            <person name="Zhang T."/>
        </authorList>
    </citation>
    <scope>NUCLEOTIDE SEQUENCE</scope>
    <source>
        <strain evidence="12">H1_PAT1</strain>
    </source>
</reference>
<dbReference type="CDD" id="cd00056">
    <property type="entry name" value="ENDO3c"/>
    <property type="match status" value="1"/>
</dbReference>
<evidence type="ECO:0000256" key="1">
    <source>
        <dbReference type="ARBA" id="ARBA00001286"/>
    </source>
</evidence>
<feature type="domain" description="HhH-GPD" evidence="11">
    <location>
        <begin position="147"/>
        <end position="304"/>
    </location>
</feature>
<dbReference type="GO" id="GO:0051539">
    <property type="term" value="F:4 iron, 4 sulfur cluster binding"/>
    <property type="evidence" value="ECO:0007669"/>
    <property type="project" value="UniProtKB-KW"/>
</dbReference>
<evidence type="ECO:0000256" key="4">
    <source>
        <dbReference type="ARBA" id="ARBA00022679"/>
    </source>
</evidence>
<evidence type="ECO:0000256" key="9">
    <source>
        <dbReference type="ARBA" id="ARBA00023204"/>
    </source>
</evidence>
<dbReference type="PROSITE" id="PS00374">
    <property type="entry name" value="MGMT"/>
    <property type="match status" value="1"/>
</dbReference>
<dbReference type="NCBIfam" id="TIGR00589">
    <property type="entry name" value="ogt"/>
    <property type="match status" value="1"/>
</dbReference>
<evidence type="ECO:0000256" key="7">
    <source>
        <dbReference type="ARBA" id="ARBA00023004"/>
    </source>
</evidence>
<dbReference type="Gene3D" id="1.10.340.30">
    <property type="entry name" value="Hypothetical protein, domain 2"/>
    <property type="match status" value="1"/>
</dbReference>
<keyword evidence="2" id="KW-0004">4Fe-4S</keyword>
<evidence type="ECO:0000259" key="11">
    <source>
        <dbReference type="SMART" id="SM00478"/>
    </source>
</evidence>
<dbReference type="GO" id="GO:0003908">
    <property type="term" value="F:methylated-DNA-[protein]-cysteine S-methyltransferase activity"/>
    <property type="evidence" value="ECO:0007669"/>
    <property type="project" value="UniProtKB-EC"/>
</dbReference>
<dbReference type="EMBL" id="JABTTY010000001">
    <property type="protein sequence ID" value="MBE7524939.1"/>
    <property type="molecule type" value="Genomic_DNA"/>
</dbReference>
<dbReference type="SUPFAM" id="SSF46767">
    <property type="entry name" value="Methylated DNA-protein cysteine methyltransferase, C-terminal domain"/>
    <property type="match status" value="1"/>
</dbReference>
<keyword evidence="6" id="KW-0227">DNA damage</keyword>
<dbReference type="PANTHER" id="PTHR10359">
    <property type="entry name" value="A/G-SPECIFIC ADENINE GLYCOSYLASE/ENDONUCLEASE III"/>
    <property type="match status" value="1"/>
</dbReference>
<dbReference type="CDD" id="cd06445">
    <property type="entry name" value="ATase"/>
    <property type="match status" value="1"/>
</dbReference>
<keyword evidence="3 12" id="KW-0489">Methyltransferase</keyword>
<comment type="catalytic activity">
    <reaction evidence="10">
        <text>a 6-O-methyl-2'-deoxyguanosine in DNA + L-cysteinyl-[protein] = S-methyl-L-cysteinyl-[protein] + a 2'-deoxyguanosine in DNA</text>
        <dbReference type="Rhea" id="RHEA:24000"/>
        <dbReference type="Rhea" id="RHEA-COMP:10131"/>
        <dbReference type="Rhea" id="RHEA-COMP:10132"/>
        <dbReference type="Rhea" id="RHEA-COMP:11367"/>
        <dbReference type="Rhea" id="RHEA-COMP:11368"/>
        <dbReference type="ChEBI" id="CHEBI:29950"/>
        <dbReference type="ChEBI" id="CHEBI:82612"/>
        <dbReference type="ChEBI" id="CHEBI:85445"/>
        <dbReference type="ChEBI" id="CHEBI:85448"/>
        <dbReference type="EC" id="2.1.1.63"/>
    </reaction>
</comment>
<keyword evidence="9" id="KW-0234">DNA repair</keyword>
<evidence type="ECO:0000256" key="10">
    <source>
        <dbReference type="ARBA" id="ARBA00049348"/>
    </source>
</evidence>
<comment type="catalytic activity">
    <reaction evidence="1">
        <text>a 4-O-methyl-thymidine in DNA + L-cysteinyl-[protein] = a thymidine in DNA + S-methyl-L-cysteinyl-[protein]</text>
        <dbReference type="Rhea" id="RHEA:53428"/>
        <dbReference type="Rhea" id="RHEA-COMP:10131"/>
        <dbReference type="Rhea" id="RHEA-COMP:10132"/>
        <dbReference type="Rhea" id="RHEA-COMP:13555"/>
        <dbReference type="Rhea" id="RHEA-COMP:13556"/>
        <dbReference type="ChEBI" id="CHEBI:29950"/>
        <dbReference type="ChEBI" id="CHEBI:82612"/>
        <dbReference type="ChEBI" id="CHEBI:137386"/>
        <dbReference type="ChEBI" id="CHEBI:137387"/>
        <dbReference type="EC" id="2.1.1.63"/>
    </reaction>
</comment>
<evidence type="ECO:0000256" key="8">
    <source>
        <dbReference type="ARBA" id="ARBA00023014"/>
    </source>
</evidence>
<dbReference type="GO" id="GO:0006284">
    <property type="term" value="P:base-excision repair"/>
    <property type="evidence" value="ECO:0007669"/>
    <property type="project" value="InterPro"/>
</dbReference>
<dbReference type="PANTHER" id="PTHR10359:SF19">
    <property type="entry name" value="DNA REPAIR GLYCOSYLASE MJ1434-RELATED"/>
    <property type="match status" value="1"/>
</dbReference>
<dbReference type="InterPro" id="IPR036217">
    <property type="entry name" value="MethylDNA_cys_MeTrfase_DNAb"/>
</dbReference>
<sequence>MNVGPASTCMTNTEIVFRIVSHIPMGCVLTYADVARLAGMKSPRVIGNILHTNQDPVAVPCHRIVNASGRVSDAYSMGGAKIQQTRLRDEGVRMHGLRANLAQRWKPSKEYASYLRLLRRFGDPGPWPWFGKDRPHTPDEIAIGAILTQNTSWRNVEQALVNLRREGVETLSAIPRFSERRLQELIRPSGFFNQKADRLKRFAAWIDREYSSLEHFLQLPVLRARAELLSFKGIGRETADTILLYCGTNPIFVIDAYAKRFSTALNLSPETAYESLQTHFMDRLPTHLGLFREYHALIIAWGQSEK</sequence>
<organism evidence="12 13">
    <name type="scientific">candidate division WWE3 bacterium</name>
    <dbReference type="NCBI Taxonomy" id="2053526"/>
    <lineage>
        <taxon>Bacteria</taxon>
        <taxon>Katanobacteria</taxon>
    </lineage>
</organism>
<dbReference type="SMART" id="SM00478">
    <property type="entry name" value="ENDO3c"/>
    <property type="match status" value="1"/>
</dbReference>
<dbReference type="GO" id="GO:0046872">
    <property type="term" value="F:metal ion binding"/>
    <property type="evidence" value="ECO:0007669"/>
    <property type="project" value="UniProtKB-KW"/>
</dbReference>
<dbReference type="SUPFAM" id="SSF48150">
    <property type="entry name" value="DNA-glycosylase"/>
    <property type="match status" value="1"/>
</dbReference>
<evidence type="ECO:0000256" key="2">
    <source>
        <dbReference type="ARBA" id="ARBA00022485"/>
    </source>
</evidence>
<keyword evidence="7" id="KW-0408">Iron</keyword>
<evidence type="ECO:0000256" key="3">
    <source>
        <dbReference type="ARBA" id="ARBA00022603"/>
    </source>
</evidence>
<protein>
    <submittedName>
        <fullName evidence="12">Methylated-DNA--[protein]-cysteine S-methyltransferase</fullName>
        <ecNumber evidence="12">2.1.1.63</ecNumber>
    </submittedName>
</protein>
<dbReference type="InterPro" id="IPR023170">
    <property type="entry name" value="HhH_base_excis_C"/>
</dbReference>
<dbReference type="Gene3D" id="1.10.1670.10">
    <property type="entry name" value="Helix-hairpin-Helix base-excision DNA repair enzymes (C-terminal)"/>
    <property type="match status" value="1"/>
</dbReference>
<dbReference type="InterPro" id="IPR003265">
    <property type="entry name" value="HhH-GPD_domain"/>
</dbReference>
<comment type="caution">
    <text evidence="12">The sequence shown here is derived from an EMBL/GenBank/DDBJ whole genome shotgun (WGS) entry which is preliminary data.</text>
</comment>